<dbReference type="CDD" id="cd07253">
    <property type="entry name" value="GLOD5"/>
    <property type="match status" value="1"/>
</dbReference>
<comment type="caution">
    <text evidence="4">The sequence shown here is derived from an EMBL/GenBank/DDBJ whole genome shotgun (WGS) entry which is preliminary data.</text>
</comment>
<evidence type="ECO:0000256" key="2">
    <source>
        <dbReference type="ARBA" id="ARBA00022723"/>
    </source>
</evidence>
<accession>A0A8H3YZS7</accession>
<dbReference type="InterPro" id="IPR037523">
    <property type="entry name" value="VOC_core"/>
</dbReference>
<proteinExistence type="inferred from homology"/>
<dbReference type="AlphaFoldDB" id="A0A8H3YZS7"/>
<comment type="similarity">
    <text evidence="1">Belongs to the glyoxalase I family.</text>
</comment>
<reference evidence="4 5" key="1">
    <citation type="submission" date="2019-07" db="EMBL/GenBank/DDBJ databases">
        <title>Venturia inaequalis Genome Resource.</title>
        <authorList>
            <person name="Lichtner F.J."/>
        </authorList>
    </citation>
    <scope>NUCLEOTIDE SEQUENCE [LARGE SCALE GENOMIC DNA]</scope>
    <source>
        <strain evidence="4 5">DMI_063113</strain>
    </source>
</reference>
<dbReference type="PROSITE" id="PS00934">
    <property type="entry name" value="GLYOXALASE_I_1"/>
    <property type="match status" value="1"/>
</dbReference>
<dbReference type="Gene3D" id="3.10.180.10">
    <property type="entry name" value="2,3-Dihydroxybiphenyl 1,2-Dioxygenase, domain 1"/>
    <property type="match status" value="1"/>
</dbReference>
<protein>
    <recommendedName>
        <fullName evidence="3">VOC domain-containing protein</fullName>
    </recommendedName>
</protein>
<sequence length="152" mass="17149">MRYSSYYHNSFAIPSDSFEMAASFSVKSLDHVVLTVKSIQATVKFYSENLGMKHEVFTSPKDSSIERHSLKFGHQKINLHLAGHEFEPKAKTALPGTADLCFITDYPVDEVLKTFKTKGLHILEEGKVVERIGAQGQLRSVYVRDPDENLTE</sequence>
<dbReference type="Proteomes" id="UP000490939">
    <property type="component" value="Unassembled WGS sequence"/>
</dbReference>
<keyword evidence="2" id="KW-0479">Metal-binding</keyword>
<dbReference type="GO" id="GO:0004462">
    <property type="term" value="F:lactoylglutathione lyase activity"/>
    <property type="evidence" value="ECO:0007669"/>
    <property type="project" value="InterPro"/>
</dbReference>
<dbReference type="PROSITE" id="PS51819">
    <property type="entry name" value="VOC"/>
    <property type="match status" value="1"/>
</dbReference>
<evidence type="ECO:0000256" key="1">
    <source>
        <dbReference type="ARBA" id="ARBA00010363"/>
    </source>
</evidence>
<dbReference type="SUPFAM" id="SSF54593">
    <property type="entry name" value="Glyoxalase/Bleomycin resistance protein/Dihydroxybiphenyl dioxygenase"/>
    <property type="match status" value="1"/>
</dbReference>
<dbReference type="Pfam" id="PF00903">
    <property type="entry name" value="Glyoxalase"/>
    <property type="match status" value="1"/>
</dbReference>
<dbReference type="PANTHER" id="PTHR21366">
    <property type="entry name" value="GLYOXALASE FAMILY PROTEIN"/>
    <property type="match status" value="1"/>
</dbReference>
<dbReference type="GO" id="GO:0046872">
    <property type="term" value="F:metal ion binding"/>
    <property type="evidence" value="ECO:0007669"/>
    <property type="project" value="UniProtKB-KW"/>
</dbReference>
<keyword evidence="5" id="KW-1185">Reference proteome</keyword>
<dbReference type="InterPro" id="IPR029068">
    <property type="entry name" value="Glyas_Bleomycin-R_OHBP_Dase"/>
</dbReference>
<dbReference type="InterPro" id="IPR050383">
    <property type="entry name" value="GlyoxalaseI/FosfomycinResist"/>
</dbReference>
<name>A0A8H3YZS7_VENIN</name>
<organism evidence="4 5">
    <name type="scientific">Venturia inaequalis</name>
    <name type="common">Apple scab fungus</name>
    <dbReference type="NCBI Taxonomy" id="5025"/>
    <lineage>
        <taxon>Eukaryota</taxon>
        <taxon>Fungi</taxon>
        <taxon>Dikarya</taxon>
        <taxon>Ascomycota</taxon>
        <taxon>Pezizomycotina</taxon>
        <taxon>Dothideomycetes</taxon>
        <taxon>Pleosporomycetidae</taxon>
        <taxon>Venturiales</taxon>
        <taxon>Venturiaceae</taxon>
        <taxon>Venturia</taxon>
    </lineage>
</organism>
<evidence type="ECO:0000313" key="4">
    <source>
        <dbReference type="EMBL" id="KAE9979899.1"/>
    </source>
</evidence>
<dbReference type="InterPro" id="IPR004360">
    <property type="entry name" value="Glyas_Fos-R_dOase_dom"/>
</dbReference>
<gene>
    <name evidence="4" type="ORF">EG327_006869</name>
</gene>
<dbReference type="InterPro" id="IPR018146">
    <property type="entry name" value="Glyoxalase_1_CS"/>
</dbReference>
<dbReference type="PANTHER" id="PTHR21366:SF14">
    <property type="entry name" value="GLYOXALASE DOMAIN-CONTAINING PROTEIN 5"/>
    <property type="match status" value="1"/>
</dbReference>
<dbReference type="EMBL" id="WNWR01000402">
    <property type="protein sequence ID" value="KAE9979899.1"/>
    <property type="molecule type" value="Genomic_DNA"/>
</dbReference>
<evidence type="ECO:0000313" key="5">
    <source>
        <dbReference type="Proteomes" id="UP000490939"/>
    </source>
</evidence>
<feature type="domain" description="VOC" evidence="3">
    <location>
        <begin position="28"/>
        <end position="152"/>
    </location>
</feature>
<evidence type="ECO:0000259" key="3">
    <source>
        <dbReference type="PROSITE" id="PS51819"/>
    </source>
</evidence>